<evidence type="ECO:0000256" key="3">
    <source>
        <dbReference type="ARBA" id="ARBA00004744"/>
    </source>
</evidence>
<evidence type="ECO:0000256" key="11">
    <source>
        <dbReference type="SAM" id="Phobius"/>
    </source>
</evidence>
<evidence type="ECO:0000256" key="10">
    <source>
        <dbReference type="SAM" id="MobiDB-lite"/>
    </source>
</evidence>
<dbReference type="Pfam" id="PF07219">
    <property type="entry name" value="HemY_N"/>
    <property type="match status" value="1"/>
</dbReference>
<evidence type="ECO:0000313" key="13">
    <source>
        <dbReference type="EMBL" id="MCW0400439.1"/>
    </source>
</evidence>
<evidence type="ECO:0000256" key="8">
    <source>
        <dbReference type="ARBA" id="ARBA00023136"/>
    </source>
</evidence>
<evidence type="ECO:0000256" key="7">
    <source>
        <dbReference type="ARBA" id="ARBA00022989"/>
    </source>
</evidence>
<comment type="subcellular location">
    <subcellularLocation>
        <location evidence="2">Cell inner membrane</location>
        <topology evidence="2">Multi-pass membrane protein</topology>
    </subcellularLocation>
</comment>
<dbReference type="InterPro" id="IPR010817">
    <property type="entry name" value="HemY_N"/>
</dbReference>
<keyword evidence="7 11" id="KW-1133">Transmembrane helix</keyword>
<evidence type="ECO:0000259" key="12">
    <source>
        <dbReference type="Pfam" id="PF07219"/>
    </source>
</evidence>
<feature type="region of interest" description="Disordered" evidence="10">
    <location>
        <begin position="392"/>
        <end position="424"/>
    </location>
</feature>
<evidence type="ECO:0000256" key="5">
    <source>
        <dbReference type="ARBA" id="ARBA00022519"/>
    </source>
</evidence>
<keyword evidence="8 11" id="KW-0472">Membrane</keyword>
<feature type="domain" description="HemY N-terminal" evidence="12">
    <location>
        <begin position="33"/>
        <end position="132"/>
    </location>
</feature>
<feature type="compositionally biased region" description="Basic and acidic residues" evidence="10">
    <location>
        <begin position="410"/>
        <end position="424"/>
    </location>
</feature>
<organism evidence="13 14">
    <name type="scientific">Xanthomonas sacchari</name>
    <dbReference type="NCBI Taxonomy" id="56458"/>
    <lineage>
        <taxon>Bacteria</taxon>
        <taxon>Pseudomonadati</taxon>
        <taxon>Pseudomonadota</taxon>
        <taxon>Gammaproteobacteria</taxon>
        <taxon>Lysobacterales</taxon>
        <taxon>Lysobacteraceae</taxon>
        <taxon>Xanthomonas</taxon>
    </lineage>
</organism>
<comment type="function">
    <text evidence="1">Involved in a late step of protoheme IX synthesis.</text>
</comment>
<dbReference type="EMBL" id="JANFWR010000022">
    <property type="protein sequence ID" value="MCW0400439.1"/>
    <property type="molecule type" value="Genomic_DNA"/>
</dbReference>
<evidence type="ECO:0000256" key="1">
    <source>
        <dbReference type="ARBA" id="ARBA00002962"/>
    </source>
</evidence>
<dbReference type="SUPFAM" id="SSF48452">
    <property type="entry name" value="TPR-like"/>
    <property type="match status" value="1"/>
</dbReference>
<keyword evidence="9" id="KW-0627">Porphyrin biosynthesis</keyword>
<comment type="pathway">
    <text evidence="3">Porphyrin-containing compound metabolism; protoheme biosynthesis.</text>
</comment>
<name>A0ABT3DYT0_9XANT</name>
<keyword evidence="5" id="KW-0997">Cell inner membrane</keyword>
<proteinExistence type="predicted"/>
<gene>
    <name evidence="13" type="ORF">NB700_002995</name>
</gene>
<protein>
    <recommendedName>
        <fullName evidence="12">HemY N-terminal domain-containing protein</fullName>
    </recommendedName>
</protein>
<keyword evidence="14" id="KW-1185">Reference proteome</keyword>
<reference evidence="13 14" key="1">
    <citation type="submission" date="2022-06" db="EMBL/GenBank/DDBJ databases">
        <title>Dynamics of rice microbiomes reveals core vertical transmitted seed endophytes.</title>
        <authorList>
            <person name="Liao K."/>
            <person name="Zhang X."/>
        </authorList>
    </citation>
    <scope>NUCLEOTIDE SEQUENCE [LARGE SCALE GENOMIC DNA]</scope>
    <source>
        <strain evidence="13 14">YT10-10-1</strain>
    </source>
</reference>
<dbReference type="RefSeq" id="WP_267082542.1">
    <property type="nucleotide sequence ID" value="NZ_CP099530.1"/>
</dbReference>
<keyword evidence="4" id="KW-1003">Cell membrane</keyword>
<accession>A0ABT3DYT0</accession>
<evidence type="ECO:0000256" key="6">
    <source>
        <dbReference type="ARBA" id="ARBA00022692"/>
    </source>
</evidence>
<keyword evidence="6 11" id="KW-0812">Transmembrane</keyword>
<dbReference type="InterPro" id="IPR005254">
    <property type="entry name" value="Heme_biosyn_assoc_TPR_pro"/>
</dbReference>
<dbReference type="Proteomes" id="UP001320843">
    <property type="component" value="Unassembled WGS sequence"/>
</dbReference>
<comment type="caution">
    <text evidence="13">The sequence shown here is derived from an EMBL/GenBank/DDBJ whole genome shotgun (WGS) entry which is preliminary data.</text>
</comment>
<evidence type="ECO:0000256" key="4">
    <source>
        <dbReference type="ARBA" id="ARBA00022475"/>
    </source>
</evidence>
<dbReference type="InterPro" id="IPR011990">
    <property type="entry name" value="TPR-like_helical_dom_sf"/>
</dbReference>
<dbReference type="NCBIfam" id="TIGR00540">
    <property type="entry name" value="TPR_hemY_coli"/>
    <property type="match status" value="1"/>
</dbReference>
<sequence>MKSLRSLIVLLIVIALGVIGAQWLGQDQVRQLGEVIVRVGGTDYIASLPQASLLLVIAFLALWLVWNVLSFPFRAWGRRRRKQSRARLLDGLAAAHAGQWTRAEKQLNAAAEDPEVSAIALIAAVRAADARGDREATERHLRRLAERDAAAHALLLAELHLEQQRPVDAINALDVAAAQPLPPRGLLLRTEALTRIGRAGEAYGQLGAIRQQQALPLEAIATLETRLAAASLDQAADANALAERWESLPKSLRSEPAVVAAYAVRAAALRWDDAALRSLEQALDTRWDEGLAALYGRLPVEKYDSRRASAQRWLQAHPDSPALLLTLARLASRQQQWPQAEEFLHRALALGAGAEAWEVFGDGYADAGDMLAAQRCYANALRVQRGDIAQPLPEPVAPVTPIAPAPAPDSTERRDDHGFPRLEG</sequence>
<evidence type="ECO:0000313" key="14">
    <source>
        <dbReference type="Proteomes" id="UP001320843"/>
    </source>
</evidence>
<dbReference type="Pfam" id="PF14559">
    <property type="entry name" value="TPR_19"/>
    <property type="match status" value="1"/>
</dbReference>
<feature type="transmembrane region" description="Helical" evidence="11">
    <location>
        <begin position="53"/>
        <end position="77"/>
    </location>
</feature>
<evidence type="ECO:0000256" key="9">
    <source>
        <dbReference type="ARBA" id="ARBA00023244"/>
    </source>
</evidence>
<feature type="compositionally biased region" description="Pro residues" evidence="10">
    <location>
        <begin position="392"/>
        <end position="407"/>
    </location>
</feature>
<dbReference type="Gene3D" id="1.25.40.10">
    <property type="entry name" value="Tetratricopeptide repeat domain"/>
    <property type="match status" value="1"/>
</dbReference>
<evidence type="ECO:0000256" key="2">
    <source>
        <dbReference type="ARBA" id="ARBA00004429"/>
    </source>
</evidence>